<evidence type="ECO:0000313" key="2">
    <source>
        <dbReference type="Proteomes" id="UP000830401"/>
    </source>
</evidence>
<geneLocation type="plasmid" evidence="1 2">
    <name>unnamed5</name>
</geneLocation>
<keyword evidence="2" id="KW-1185">Reference proteome</keyword>
<organism evidence="1 2">
    <name type="scientific">Hymenobacter volaticus</name>
    <dbReference type="NCBI Taxonomy" id="2932254"/>
    <lineage>
        <taxon>Bacteria</taxon>
        <taxon>Pseudomonadati</taxon>
        <taxon>Bacteroidota</taxon>
        <taxon>Cytophagia</taxon>
        <taxon>Cytophagales</taxon>
        <taxon>Hymenobacteraceae</taxon>
        <taxon>Hymenobacter</taxon>
    </lineage>
</organism>
<protein>
    <submittedName>
        <fullName evidence="1">Uncharacterized protein</fullName>
    </submittedName>
</protein>
<gene>
    <name evidence="1" type="ORF">MUN86_28360</name>
</gene>
<dbReference type="RefSeq" id="WP_245127395.1">
    <property type="nucleotide sequence ID" value="NZ_CP095066.1"/>
</dbReference>
<name>A0ABY4GFK3_9BACT</name>
<dbReference type="Proteomes" id="UP000830401">
    <property type="component" value="Plasmid unnamed5"/>
</dbReference>
<keyword evidence="1" id="KW-0614">Plasmid</keyword>
<dbReference type="EMBL" id="CP095066">
    <property type="protein sequence ID" value="UOQ69556.1"/>
    <property type="molecule type" value="Genomic_DNA"/>
</dbReference>
<evidence type="ECO:0000313" key="1">
    <source>
        <dbReference type="EMBL" id="UOQ69556.1"/>
    </source>
</evidence>
<proteinExistence type="predicted"/>
<accession>A0ABY4GFK3</accession>
<sequence>MESNARFVLGARVADATADPVVFHFQRDLFDTQPAQVIISRNAWQLLGPAQAAGYIIDRYLIENPEEEQRVGREVVTYCVRHALGLVDGT</sequence>
<reference evidence="1" key="1">
    <citation type="submission" date="2022-04" db="EMBL/GenBank/DDBJ databases">
        <title>Hymenobacter sp. isolated from the air.</title>
        <authorList>
            <person name="Won M."/>
            <person name="Lee C.-M."/>
            <person name="Woen H.-Y."/>
            <person name="Kwon S.-W."/>
        </authorList>
    </citation>
    <scope>NUCLEOTIDE SEQUENCE</scope>
    <source>
        <strain evidence="1">5420S-77</strain>
        <plasmid evidence="1">unnamed5</plasmid>
    </source>
</reference>